<dbReference type="Proteomes" id="UP000190409">
    <property type="component" value="Unassembled WGS sequence"/>
</dbReference>
<evidence type="ECO:0000313" key="3">
    <source>
        <dbReference type="Proteomes" id="UP000190409"/>
    </source>
</evidence>
<evidence type="ECO:0000256" key="1">
    <source>
        <dbReference type="SAM" id="Phobius"/>
    </source>
</evidence>
<sequence length="227" mass="26887">MYEQWLREERFYTVILPSAVAIFLVLLMGYFMVRSHVDARKSTKKFLNYGILGTAVVVIAMGLVGHGRYQHWVEQNKHITPGVRDRQYIFGLAVPYSADAVRNLQESRYLYQHLEALDMYERQPVAKELEAVYLGEINDEHYFARQEGDFYSFRYTGPIEWTDDGSRELVGYAYQLTDPQFEEIGFLNQYDYFLETIRLPKEEQKTYDDSAYNLTERAEKLFGRWIF</sequence>
<proteinExistence type="predicted"/>
<feature type="transmembrane region" description="Helical" evidence="1">
    <location>
        <begin position="46"/>
        <end position="65"/>
    </location>
</feature>
<evidence type="ECO:0000313" key="2">
    <source>
        <dbReference type="EMBL" id="OOL81858.1"/>
    </source>
</evidence>
<reference evidence="2 3" key="1">
    <citation type="submission" date="2017-01" db="EMBL/GenBank/DDBJ databases">
        <title>Complete Genome Sequence of Dolosigranulum pigrum isolated from a Patient with interstitial lung disease.</title>
        <authorList>
            <person name="Mukhopadhyay R."/>
            <person name="Joaquin J."/>
            <person name="Hogue R."/>
            <person name="Fitzgerald S."/>
            <person name="Jospin G."/>
            <person name="Eisen J.A."/>
            <person name="Chaturvedi V."/>
        </authorList>
    </citation>
    <scope>NUCLEOTIDE SEQUENCE [LARGE SCALE GENOMIC DNA]</scope>
    <source>
        <strain evidence="2 3">15S00348</strain>
    </source>
</reference>
<keyword evidence="1" id="KW-0472">Membrane</keyword>
<feature type="transmembrane region" description="Helical" evidence="1">
    <location>
        <begin position="12"/>
        <end position="34"/>
    </location>
</feature>
<accession>A0A1S8KQ49</accession>
<gene>
    <name evidence="2" type="ORF">BWX42_09225</name>
</gene>
<name>A0A1S8KQ49_9LACT</name>
<organism evidence="2 3">
    <name type="scientific">Dolosigranulum pigrum</name>
    <dbReference type="NCBI Taxonomy" id="29394"/>
    <lineage>
        <taxon>Bacteria</taxon>
        <taxon>Bacillati</taxon>
        <taxon>Bacillota</taxon>
        <taxon>Bacilli</taxon>
        <taxon>Lactobacillales</taxon>
        <taxon>Carnobacteriaceae</taxon>
        <taxon>Dolosigranulum</taxon>
    </lineage>
</organism>
<dbReference type="EMBL" id="MUYF01000003">
    <property type="protein sequence ID" value="OOL81858.1"/>
    <property type="molecule type" value="Genomic_DNA"/>
</dbReference>
<keyword evidence="1" id="KW-0812">Transmembrane</keyword>
<keyword evidence="1" id="KW-1133">Transmembrane helix</keyword>
<dbReference type="AlphaFoldDB" id="A0A1S8KQ49"/>
<comment type="caution">
    <text evidence="2">The sequence shown here is derived from an EMBL/GenBank/DDBJ whole genome shotgun (WGS) entry which is preliminary data.</text>
</comment>
<protein>
    <submittedName>
        <fullName evidence="2">Uncharacterized protein</fullName>
    </submittedName>
</protein>